<proteinExistence type="predicted"/>
<evidence type="ECO:0000313" key="6">
    <source>
        <dbReference type="Proteomes" id="UP000823775"/>
    </source>
</evidence>
<feature type="domain" description="HECT" evidence="4">
    <location>
        <begin position="193"/>
        <end position="230"/>
    </location>
</feature>
<dbReference type="InterPro" id="IPR045322">
    <property type="entry name" value="HECTD1/TRIP12-like"/>
</dbReference>
<comment type="caution">
    <text evidence="3">Lacks conserved residue(s) required for the propagation of feature annotation.</text>
</comment>
<dbReference type="PANTHER" id="PTHR45670">
    <property type="entry name" value="E3 UBIQUITIN-PROTEIN LIGASE TRIP12"/>
    <property type="match status" value="1"/>
</dbReference>
<comment type="caution">
    <text evidence="5">The sequence shown here is derived from an EMBL/GenBank/DDBJ whole genome shotgun (WGS) entry which is preliminary data.</text>
</comment>
<dbReference type="InterPro" id="IPR035983">
    <property type="entry name" value="Hect_E3_ubiquitin_ligase"/>
</dbReference>
<evidence type="ECO:0000313" key="5">
    <source>
        <dbReference type="EMBL" id="MCD9641045.1"/>
    </source>
</evidence>
<feature type="active site" description="Glycyl thioester intermediate" evidence="3">
    <location>
        <position position="354"/>
    </location>
</feature>
<accession>A0ABS8V1P0</accession>
<gene>
    <name evidence="5" type="primary">UPL4_3</name>
    <name evidence="5" type="ORF">HAX54_026860</name>
</gene>
<protein>
    <submittedName>
        <fullName evidence="5">E3 ubiquitin-protein ligase upl4</fullName>
    </submittedName>
</protein>
<dbReference type="PROSITE" id="PS50237">
    <property type="entry name" value="HECT"/>
    <property type="match status" value="2"/>
</dbReference>
<feature type="domain" description="HECT" evidence="4">
    <location>
        <begin position="319"/>
        <end position="368"/>
    </location>
</feature>
<dbReference type="EMBL" id="JACEIK010003266">
    <property type="protein sequence ID" value="MCD9641045.1"/>
    <property type="molecule type" value="Genomic_DNA"/>
</dbReference>
<evidence type="ECO:0000256" key="2">
    <source>
        <dbReference type="ARBA" id="ARBA00022786"/>
    </source>
</evidence>
<dbReference type="SMART" id="SM00119">
    <property type="entry name" value="HECTc"/>
    <property type="match status" value="1"/>
</dbReference>
<sequence>MWSQVHRVTYGRFLRHKPGCPQSCKHVVHSTPSEKPTAWWQYTPSFSSMFGSEMVDLEKSSPTYDILFLLRSLEGLNRFSFHLGSRTKLYAFAEGKTTDFGDLRCIPPWCGQLVNSCPFLFGFEARCQVFRLAAFGRPRQFSLNHHLIIPQLEPECHEFQKIGLGMWRGDHMAHGSVSVEESGILFPPFDSCKSLQDGRVLDLRLSKAFYKLVLGKELTVYDIQSFDPELGGVLLEFQALVERKRHVESLCEGKSLLDLELNFRNTKIDKWSIQIKFAQVFPISHLQVFTEDELETTIVRRVWNLEQAAESIPAVCDWCTRLPQGLASLSPKLTIVRKNCSGWADADLPSVMTCANYLKLPPYSSKRK</sequence>
<keyword evidence="6" id="KW-1185">Reference proteome</keyword>
<dbReference type="Gene3D" id="3.30.2410.10">
    <property type="entry name" value="Hect, E3 ligase catalytic domain"/>
    <property type="match status" value="1"/>
</dbReference>
<name>A0ABS8V1P0_DATST</name>
<keyword evidence="2 3" id="KW-0833">Ubl conjugation pathway</keyword>
<evidence type="ECO:0000256" key="3">
    <source>
        <dbReference type="PROSITE-ProRule" id="PRU00104"/>
    </source>
</evidence>
<dbReference type="Pfam" id="PF00632">
    <property type="entry name" value="HECT"/>
    <property type="match status" value="2"/>
</dbReference>
<reference evidence="5 6" key="1">
    <citation type="journal article" date="2021" name="BMC Genomics">
        <title>Datura genome reveals duplications of psychoactive alkaloid biosynthetic genes and high mutation rate following tissue culture.</title>
        <authorList>
            <person name="Rajewski A."/>
            <person name="Carter-House D."/>
            <person name="Stajich J."/>
            <person name="Litt A."/>
        </authorList>
    </citation>
    <scope>NUCLEOTIDE SEQUENCE [LARGE SCALE GENOMIC DNA]</scope>
    <source>
        <strain evidence="5">AR-01</strain>
    </source>
</reference>
<dbReference type="Gene3D" id="3.90.1750.10">
    <property type="entry name" value="Hect, E3 ligase catalytic domains"/>
    <property type="match status" value="1"/>
</dbReference>
<dbReference type="SUPFAM" id="SSF56204">
    <property type="entry name" value="Hect, E3 ligase catalytic domain"/>
    <property type="match status" value="1"/>
</dbReference>
<dbReference type="Proteomes" id="UP000823775">
    <property type="component" value="Unassembled WGS sequence"/>
</dbReference>
<dbReference type="InterPro" id="IPR000569">
    <property type="entry name" value="HECT_dom"/>
</dbReference>
<keyword evidence="1" id="KW-0808">Transferase</keyword>
<evidence type="ECO:0000256" key="1">
    <source>
        <dbReference type="ARBA" id="ARBA00022679"/>
    </source>
</evidence>
<organism evidence="5 6">
    <name type="scientific">Datura stramonium</name>
    <name type="common">Jimsonweed</name>
    <name type="synonym">Common thornapple</name>
    <dbReference type="NCBI Taxonomy" id="4076"/>
    <lineage>
        <taxon>Eukaryota</taxon>
        <taxon>Viridiplantae</taxon>
        <taxon>Streptophyta</taxon>
        <taxon>Embryophyta</taxon>
        <taxon>Tracheophyta</taxon>
        <taxon>Spermatophyta</taxon>
        <taxon>Magnoliopsida</taxon>
        <taxon>eudicotyledons</taxon>
        <taxon>Gunneridae</taxon>
        <taxon>Pentapetalae</taxon>
        <taxon>asterids</taxon>
        <taxon>lamiids</taxon>
        <taxon>Solanales</taxon>
        <taxon>Solanaceae</taxon>
        <taxon>Solanoideae</taxon>
        <taxon>Datureae</taxon>
        <taxon>Datura</taxon>
    </lineage>
</organism>
<evidence type="ECO:0000259" key="4">
    <source>
        <dbReference type="PROSITE" id="PS50237"/>
    </source>
</evidence>
<dbReference type="PANTHER" id="PTHR45670:SF10">
    <property type="entry name" value="E3 UBIQUITIN-PROTEIN LIGASE UPL4"/>
    <property type="match status" value="1"/>
</dbReference>